<dbReference type="EMBL" id="GBEZ01026362">
    <property type="protein sequence ID" value="JAC60842.1"/>
    <property type="molecule type" value="Transcribed_RNA"/>
</dbReference>
<reference evidence="1" key="1">
    <citation type="submission" date="2014-05" db="EMBL/GenBank/DDBJ databases">
        <title>The transcriptome of the halophilic microalga Tetraselmis sp. GSL018 isolated from the Great Salt Lake, Utah.</title>
        <authorList>
            <person name="Jinkerson R.E."/>
            <person name="D'Adamo S."/>
            <person name="Posewitz M.C."/>
        </authorList>
    </citation>
    <scope>NUCLEOTIDE SEQUENCE</scope>
    <source>
        <strain evidence="1">GSL018</strain>
    </source>
</reference>
<organism evidence="1">
    <name type="scientific">Tetraselmis sp. GSL018</name>
    <dbReference type="NCBI Taxonomy" id="582737"/>
    <lineage>
        <taxon>Eukaryota</taxon>
        <taxon>Viridiplantae</taxon>
        <taxon>Chlorophyta</taxon>
        <taxon>core chlorophytes</taxon>
        <taxon>Chlorodendrophyceae</taxon>
        <taxon>Chlorodendrales</taxon>
        <taxon>Chlorodendraceae</taxon>
        <taxon>Tetraselmis</taxon>
    </lineage>
</organism>
<protein>
    <submittedName>
        <fullName evidence="1">Uncharacterized protein</fullName>
    </submittedName>
</protein>
<feature type="non-terminal residue" evidence="1">
    <location>
        <position position="1"/>
    </location>
</feature>
<evidence type="ECO:0000313" key="1">
    <source>
        <dbReference type="EMBL" id="JAC60842.1"/>
    </source>
</evidence>
<name>A0A061QJL5_9CHLO</name>
<accession>A0A061QJL5</accession>
<gene>
    <name evidence="1" type="ORF">TSPGSL018_27860</name>
</gene>
<dbReference type="AlphaFoldDB" id="A0A061QJL5"/>
<sequence>ATPFRSRVKPGASSSEMIIAWSVAAELAAQPHPIHYCPVPFPLALGLQISLSA</sequence>
<proteinExistence type="predicted"/>